<dbReference type="SUPFAM" id="SSF52047">
    <property type="entry name" value="RNI-like"/>
    <property type="match status" value="1"/>
</dbReference>
<dbReference type="EMBL" id="JAAAHW010000801">
    <property type="protein sequence ID" value="KAF9998906.1"/>
    <property type="molecule type" value="Genomic_DNA"/>
</dbReference>
<dbReference type="InterPro" id="IPR032675">
    <property type="entry name" value="LRR_dom_sf"/>
</dbReference>
<gene>
    <name evidence="2" type="ORF">BGZ65_005663</name>
</gene>
<dbReference type="SUPFAM" id="SSF81383">
    <property type="entry name" value="F-box domain"/>
    <property type="match status" value="1"/>
</dbReference>
<organism evidence="2 3">
    <name type="scientific">Modicella reniformis</name>
    <dbReference type="NCBI Taxonomy" id="1440133"/>
    <lineage>
        <taxon>Eukaryota</taxon>
        <taxon>Fungi</taxon>
        <taxon>Fungi incertae sedis</taxon>
        <taxon>Mucoromycota</taxon>
        <taxon>Mortierellomycotina</taxon>
        <taxon>Mortierellomycetes</taxon>
        <taxon>Mortierellales</taxon>
        <taxon>Mortierellaceae</taxon>
        <taxon>Modicella</taxon>
    </lineage>
</organism>
<reference evidence="2" key="1">
    <citation type="journal article" date="2020" name="Fungal Divers.">
        <title>Resolving the Mortierellaceae phylogeny through synthesis of multi-gene phylogenetics and phylogenomics.</title>
        <authorList>
            <person name="Vandepol N."/>
            <person name="Liber J."/>
            <person name="Desiro A."/>
            <person name="Na H."/>
            <person name="Kennedy M."/>
            <person name="Barry K."/>
            <person name="Grigoriev I.V."/>
            <person name="Miller A.N."/>
            <person name="O'Donnell K."/>
            <person name="Stajich J.E."/>
            <person name="Bonito G."/>
        </authorList>
    </citation>
    <scope>NUCLEOTIDE SEQUENCE</scope>
    <source>
        <strain evidence="2">MES-2147</strain>
    </source>
</reference>
<evidence type="ECO:0000313" key="3">
    <source>
        <dbReference type="Proteomes" id="UP000749646"/>
    </source>
</evidence>
<evidence type="ECO:0000313" key="2">
    <source>
        <dbReference type="EMBL" id="KAF9998906.1"/>
    </source>
</evidence>
<accession>A0A9P6MGU4</accession>
<comment type="caution">
    <text evidence="2">The sequence shown here is derived from an EMBL/GenBank/DDBJ whole genome shotgun (WGS) entry which is preliminary data.</text>
</comment>
<dbReference type="InterPro" id="IPR036047">
    <property type="entry name" value="F-box-like_dom_sf"/>
</dbReference>
<keyword evidence="3" id="KW-1185">Reference proteome</keyword>
<dbReference type="OrthoDB" id="2339388at2759"/>
<dbReference type="PROSITE" id="PS50181">
    <property type="entry name" value="FBOX"/>
    <property type="match status" value="1"/>
</dbReference>
<dbReference type="Proteomes" id="UP000749646">
    <property type="component" value="Unassembled WGS sequence"/>
</dbReference>
<evidence type="ECO:0000259" key="1">
    <source>
        <dbReference type="PROSITE" id="PS50181"/>
    </source>
</evidence>
<dbReference type="InterPro" id="IPR001810">
    <property type="entry name" value="F-box_dom"/>
</dbReference>
<dbReference type="Pfam" id="PF12937">
    <property type="entry name" value="F-box-like"/>
    <property type="match status" value="1"/>
</dbReference>
<protein>
    <recommendedName>
        <fullName evidence="1">F-box domain-containing protein</fullName>
    </recommendedName>
</protein>
<dbReference type="Gene3D" id="3.80.10.10">
    <property type="entry name" value="Ribonuclease Inhibitor"/>
    <property type="match status" value="1"/>
</dbReference>
<dbReference type="Gene3D" id="1.20.1280.50">
    <property type="match status" value="1"/>
</dbReference>
<sequence>MEPNRVVTLPQLPSEVLSVIFQYLSLPDILCCLTVSREWHVEAAPYLYSNAKFLKGTCPSLIQRFKANKHYIHHLEWDALSPKVISEEDILDILLDYHASGPIEDLDDDVVLKPGSRRATLYSFRFSGTLDSVSRFDEILFNLTSLTRLSLYWWAYSREVKGNIISLDRILETMPHLIHLSVEGCDFEPLKPESPLLDQHAPMYRLQTFCFDASLIDCQESILRIFRRLGHLVAISVYGDKYNATNFVSGFQPQRVGLALQTFCPKLEQIHASGYIPFYFYLFPTSTSLSPIKLHGNDQQEHSLLEEQRRQQCEEAFELFPKLKSFSTDHCCILAVEDLRALGVCARFLTHLTLSGMIKPAYNVPLSEQQDDGRVQRRCNITTMDLQIFLETCQHLQQFSAPRMAISLEDMTPSGMAISRKRRTYGNNLIRLAKPWACEQTLEKLEIGFEVASTHPSDHRIVFAQLGRCRRLKSLSLRFSDLMPTLTHGVDLLVGLEDTLEEIPSWSSAWSCDNKETLLWLLTRFKKLTKIGTNIYEGSGLQAQVMGWLSPEQCARLSYNTKRILISEI</sequence>
<dbReference type="AlphaFoldDB" id="A0A9P6MGU4"/>
<proteinExistence type="predicted"/>
<name>A0A9P6MGU4_9FUNG</name>
<feature type="domain" description="F-box" evidence="1">
    <location>
        <begin position="6"/>
        <end position="40"/>
    </location>
</feature>